<evidence type="ECO:0000259" key="5">
    <source>
        <dbReference type="PROSITE" id="PS50931"/>
    </source>
</evidence>
<dbReference type="SUPFAM" id="SSF53850">
    <property type="entry name" value="Periplasmic binding protein-like II"/>
    <property type="match status" value="1"/>
</dbReference>
<dbReference type="CDD" id="cd08414">
    <property type="entry name" value="PBP2_LTTR_aromatics_like"/>
    <property type="match status" value="1"/>
</dbReference>
<dbReference type="Pfam" id="PF00126">
    <property type="entry name" value="HTH_1"/>
    <property type="match status" value="1"/>
</dbReference>
<keyword evidence="3 6" id="KW-0238">DNA-binding</keyword>
<dbReference type="FunFam" id="1.10.10.10:FF:000001">
    <property type="entry name" value="LysR family transcriptional regulator"/>
    <property type="match status" value="1"/>
</dbReference>
<dbReference type="InterPro" id="IPR000847">
    <property type="entry name" value="LysR_HTH_N"/>
</dbReference>
<dbReference type="Gene3D" id="1.10.10.10">
    <property type="entry name" value="Winged helix-like DNA-binding domain superfamily/Winged helix DNA-binding domain"/>
    <property type="match status" value="1"/>
</dbReference>
<evidence type="ECO:0000256" key="4">
    <source>
        <dbReference type="ARBA" id="ARBA00023163"/>
    </source>
</evidence>
<organism evidence="6 7">
    <name type="scientific">Sporobacter termitidis DSM 10068</name>
    <dbReference type="NCBI Taxonomy" id="1123282"/>
    <lineage>
        <taxon>Bacteria</taxon>
        <taxon>Bacillati</taxon>
        <taxon>Bacillota</taxon>
        <taxon>Clostridia</taxon>
        <taxon>Eubacteriales</taxon>
        <taxon>Oscillospiraceae</taxon>
        <taxon>Sporobacter</taxon>
    </lineage>
</organism>
<dbReference type="AlphaFoldDB" id="A0A1M5ZIH0"/>
<dbReference type="EMBL" id="FQXV01000022">
    <property type="protein sequence ID" value="SHI23958.1"/>
    <property type="molecule type" value="Genomic_DNA"/>
</dbReference>
<dbReference type="SUPFAM" id="SSF46785">
    <property type="entry name" value="Winged helix' DNA-binding domain"/>
    <property type="match status" value="1"/>
</dbReference>
<dbReference type="Pfam" id="PF03466">
    <property type="entry name" value="LysR_substrate"/>
    <property type="match status" value="1"/>
</dbReference>
<evidence type="ECO:0000313" key="6">
    <source>
        <dbReference type="EMBL" id="SHI23958.1"/>
    </source>
</evidence>
<dbReference type="PRINTS" id="PR00039">
    <property type="entry name" value="HTHLYSR"/>
</dbReference>
<dbReference type="InterPro" id="IPR005119">
    <property type="entry name" value="LysR_subst-bd"/>
</dbReference>
<dbReference type="InterPro" id="IPR036388">
    <property type="entry name" value="WH-like_DNA-bd_sf"/>
</dbReference>
<evidence type="ECO:0000256" key="3">
    <source>
        <dbReference type="ARBA" id="ARBA00023125"/>
    </source>
</evidence>
<dbReference type="GO" id="GO:0032993">
    <property type="term" value="C:protein-DNA complex"/>
    <property type="evidence" value="ECO:0007669"/>
    <property type="project" value="TreeGrafter"/>
</dbReference>
<dbReference type="OrthoDB" id="9803714at2"/>
<reference evidence="6 7" key="1">
    <citation type="submission" date="2016-11" db="EMBL/GenBank/DDBJ databases">
        <authorList>
            <person name="Jaros S."/>
            <person name="Januszkiewicz K."/>
            <person name="Wedrychowicz H."/>
        </authorList>
    </citation>
    <scope>NUCLEOTIDE SEQUENCE [LARGE SCALE GENOMIC DNA]</scope>
    <source>
        <strain evidence="6 7">DSM 10068</strain>
    </source>
</reference>
<comment type="similarity">
    <text evidence="1">Belongs to the LysR transcriptional regulatory family.</text>
</comment>
<sequence length="298" mass="33536">MTSLQLQYFLTVAKYLNFSKAAEHHFTTQPSISRQIALLEKELGFELFTRTKHSVQLTPAGKFIHDEFSLLYQKAAAVLEKARQTSLGIDGKLNIGYLQETNIDIFLPLIKRFTQNYPRIDVSFEGYGFKDLREKLINRALDVAFILNFEVENAPEIEQYAVFRSAGHVVVSVSHPLAGRDALSMEDFKDESFIVASETPSGMDWVLSQCLSSGFYPKKVIKSATSESIIMYVESGFGVAVMDSSTRFYTNPKFRFIEIKGETAKTSVNAAWRKDNTNPSVALFHNLIIKSLEENSAG</sequence>
<evidence type="ECO:0000256" key="1">
    <source>
        <dbReference type="ARBA" id="ARBA00009437"/>
    </source>
</evidence>
<accession>A0A1M5ZIH0</accession>
<dbReference type="Gene3D" id="3.40.190.10">
    <property type="entry name" value="Periplasmic binding protein-like II"/>
    <property type="match status" value="2"/>
</dbReference>
<dbReference type="RefSeq" id="WP_073083130.1">
    <property type="nucleotide sequence ID" value="NZ_FQXV01000022.1"/>
</dbReference>
<evidence type="ECO:0000313" key="7">
    <source>
        <dbReference type="Proteomes" id="UP000183995"/>
    </source>
</evidence>
<dbReference type="PROSITE" id="PS50931">
    <property type="entry name" value="HTH_LYSR"/>
    <property type="match status" value="1"/>
</dbReference>
<protein>
    <submittedName>
        <fullName evidence="6">DNA-binding transcriptional regulator, LysR family</fullName>
    </submittedName>
</protein>
<dbReference type="InterPro" id="IPR036390">
    <property type="entry name" value="WH_DNA-bd_sf"/>
</dbReference>
<feature type="domain" description="HTH lysR-type" evidence="5">
    <location>
        <begin position="1"/>
        <end position="58"/>
    </location>
</feature>
<dbReference type="PANTHER" id="PTHR30346:SF0">
    <property type="entry name" value="HCA OPERON TRANSCRIPTIONAL ACTIVATOR HCAR"/>
    <property type="match status" value="1"/>
</dbReference>
<dbReference type="PANTHER" id="PTHR30346">
    <property type="entry name" value="TRANSCRIPTIONAL DUAL REGULATOR HCAR-RELATED"/>
    <property type="match status" value="1"/>
</dbReference>
<evidence type="ECO:0000256" key="2">
    <source>
        <dbReference type="ARBA" id="ARBA00023015"/>
    </source>
</evidence>
<dbReference type="GO" id="GO:0003700">
    <property type="term" value="F:DNA-binding transcription factor activity"/>
    <property type="evidence" value="ECO:0007669"/>
    <property type="project" value="InterPro"/>
</dbReference>
<keyword evidence="4" id="KW-0804">Transcription</keyword>
<dbReference type="GO" id="GO:0003677">
    <property type="term" value="F:DNA binding"/>
    <property type="evidence" value="ECO:0007669"/>
    <property type="project" value="UniProtKB-KW"/>
</dbReference>
<name>A0A1M5ZIH0_9FIRM</name>
<gene>
    <name evidence="6" type="ORF">SAMN02745823_03792</name>
</gene>
<keyword evidence="7" id="KW-1185">Reference proteome</keyword>
<dbReference type="STRING" id="1123282.SAMN02745823_03792"/>
<keyword evidence="2" id="KW-0805">Transcription regulation</keyword>
<proteinExistence type="inferred from homology"/>
<dbReference type="Proteomes" id="UP000183995">
    <property type="component" value="Unassembled WGS sequence"/>
</dbReference>